<dbReference type="InterPro" id="IPR036047">
    <property type="entry name" value="F-box-like_dom_sf"/>
</dbReference>
<dbReference type="Pfam" id="PF00646">
    <property type="entry name" value="F-box"/>
    <property type="match status" value="1"/>
</dbReference>
<reference evidence="2" key="1">
    <citation type="journal article" date="2020" name="Stud. Mycol.">
        <title>101 Dothideomycetes genomes: a test case for predicting lifestyles and emergence of pathogens.</title>
        <authorList>
            <person name="Haridas S."/>
            <person name="Albert R."/>
            <person name="Binder M."/>
            <person name="Bloem J."/>
            <person name="Labutti K."/>
            <person name="Salamov A."/>
            <person name="Andreopoulos B."/>
            <person name="Baker S."/>
            <person name="Barry K."/>
            <person name="Bills G."/>
            <person name="Bluhm B."/>
            <person name="Cannon C."/>
            <person name="Castanera R."/>
            <person name="Culley D."/>
            <person name="Daum C."/>
            <person name="Ezra D."/>
            <person name="Gonzalez J."/>
            <person name="Henrissat B."/>
            <person name="Kuo A."/>
            <person name="Liang C."/>
            <person name="Lipzen A."/>
            <person name="Lutzoni F."/>
            <person name="Magnuson J."/>
            <person name="Mondo S."/>
            <person name="Nolan M."/>
            <person name="Ohm R."/>
            <person name="Pangilinan J."/>
            <person name="Park H.-J."/>
            <person name="Ramirez L."/>
            <person name="Alfaro M."/>
            <person name="Sun H."/>
            <person name="Tritt A."/>
            <person name="Yoshinaga Y."/>
            <person name="Zwiers L.-H."/>
            <person name="Turgeon B."/>
            <person name="Goodwin S."/>
            <person name="Spatafora J."/>
            <person name="Crous P."/>
            <person name="Grigoriev I."/>
        </authorList>
    </citation>
    <scope>NUCLEOTIDE SEQUENCE</scope>
    <source>
        <strain evidence="2">CBS 115976</strain>
    </source>
</reference>
<dbReference type="InterPro" id="IPR032675">
    <property type="entry name" value="LRR_dom_sf"/>
</dbReference>
<dbReference type="Gene3D" id="1.25.40.10">
    <property type="entry name" value="Tetratricopeptide repeat domain"/>
    <property type="match status" value="1"/>
</dbReference>
<dbReference type="InterPro" id="IPR011990">
    <property type="entry name" value="TPR-like_helical_dom_sf"/>
</dbReference>
<evidence type="ECO:0000313" key="2">
    <source>
        <dbReference type="EMBL" id="KAF2667137.1"/>
    </source>
</evidence>
<name>A0A6A6U6S2_9PEZI</name>
<keyword evidence="3" id="KW-1185">Reference proteome</keyword>
<proteinExistence type="predicted"/>
<dbReference type="EMBL" id="MU004238">
    <property type="protein sequence ID" value="KAF2667137.1"/>
    <property type="molecule type" value="Genomic_DNA"/>
</dbReference>
<dbReference type="OrthoDB" id="629492at2759"/>
<dbReference type="PANTHER" id="PTHR38926:SF5">
    <property type="entry name" value="F-BOX AND LEUCINE-RICH REPEAT PROTEIN 6"/>
    <property type="match status" value="1"/>
</dbReference>
<evidence type="ECO:0000313" key="3">
    <source>
        <dbReference type="Proteomes" id="UP000799302"/>
    </source>
</evidence>
<dbReference type="Gene3D" id="1.20.1280.50">
    <property type="match status" value="1"/>
</dbReference>
<organism evidence="2 3">
    <name type="scientific">Microthyrium microscopicum</name>
    <dbReference type="NCBI Taxonomy" id="703497"/>
    <lineage>
        <taxon>Eukaryota</taxon>
        <taxon>Fungi</taxon>
        <taxon>Dikarya</taxon>
        <taxon>Ascomycota</taxon>
        <taxon>Pezizomycotina</taxon>
        <taxon>Dothideomycetes</taxon>
        <taxon>Dothideomycetes incertae sedis</taxon>
        <taxon>Microthyriales</taxon>
        <taxon>Microthyriaceae</taxon>
        <taxon>Microthyrium</taxon>
    </lineage>
</organism>
<evidence type="ECO:0000259" key="1">
    <source>
        <dbReference type="PROSITE" id="PS50181"/>
    </source>
</evidence>
<sequence>MASKLSYNEFVHIGKQNYREKNFEAALANFKNALKVAKEPNLDILEFLAAATEKLGELETSLKYGKQMVDQSEGNTRGYLRLGKTLEAYQKESQRKKGLMIYDRGLTKVSAADPYFKLLQSTRHRLYLVIEGPNAKDPLTAFPYEVAQIVMSYLPFHQVIKCLAVSKGWRGYLSSCPELWLDIDLSHGKTSRQKRIPRAFVKSCVKYSDHQVKSLKLGCFAHRPTVLAIAMTCKKLESIEIPFDSDLGGDTLVETLKYSKSLRRLCAKVALPSDQINQILERSSGLTHLDVGWISPGTGRILFASTFSLPNLKHFECRGHSSRNVEITGPNLHQFLNSVPNLESFCLTSATISSLVADFGLLKKLKSLNLESVYFGVGTSLSLPPTLEKLALRSVLGRLIGWGNLPHLKHIELRNCYDVPALMDRLLQMTATESPEVDSKGELICSKLETLMLVGMVWSGNTIAAQIFSPDLRSIFKQPRVSEVKTLVVQGPEFLDETVQVIEENLTKLNMVKMTTTGVSGVAIKKLVQSQKKLEWIILENCLSVSPDAVTWAKSQGINIRTRSELAPRGQTIWR</sequence>
<dbReference type="Gene3D" id="3.80.10.10">
    <property type="entry name" value="Ribonuclease Inhibitor"/>
    <property type="match status" value="1"/>
</dbReference>
<dbReference type="SUPFAM" id="SSF81383">
    <property type="entry name" value="F-box domain"/>
    <property type="match status" value="1"/>
</dbReference>
<dbReference type="PANTHER" id="PTHR38926">
    <property type="entry name" value="F-BOX DOMAIN CONTAINING PROTEIN, EXPRESSED"/>
    <property type="match status" value="1"/>
</dbReference>
<protein>
    <recommendedName>
        <fullName evidence="1">F-box domain-containing protein</fullName>
    </recommendedName>
</protein>
<dbReference type="PROSITE" id="PS50181">
    <property type="entry name" value="FBOX"/>
    <property type="match status" value="1"/>
</dbReference>
<dbReference type="Proteomes" id="UP000799302">
    <property type="component" value="Unassembled WGS sequence"/>
</dbReference>
<accession>A0A6A6U6S2</accession>
<dbReference type="SUPFAM" id="SSF48452">
    <property type="entry name" value="TPR-like"/>
    <property type="match status" value="1"/>
</dbReference>
<feature type="domain" description="F-box" evidence="1">
    <location>
        <begin position="136"/>
        <end position="183"/>
    </location>
</feature>
<dbReference type="InterPro" id="IPR001810">
    <property type="entry name" value="F-box_dom"/>
</dbReference>
<gene>
    <name evidence="2" type="ORF">BT63DRAFT_458098</name>
</gene>
<dbReference type="AlphaFoldDB" id="A0A6A6U6S2"/>
<dbReference type="SUPFAM" id="SSF52047">
    <property type="entry name" value="RNI-like"/>
    <property type="match status" value="1"/>
</dbReference>